<dbReference type="STRING" id="400727.A0A2T7NXQ4"/>
<reference evidence="7 8" key="1">
    <citation type="submission" date="2018-04" db="EMBL/GenBank/DDBJ databases">
        <title>The genome of golden apple snail Pomacea canaliculata provides insight into stress tolerance and invasive adaptation.</title>
        <authorList>
            <person name="Liu C."/>
            <person name="Liu B."/>
            <person name="Ren Y."/>
            <person name="Zhang Y."/>
            <person name="Wang H."/>
            <person name="Li S."/>
            <person name="Jiang F."/>
            <person name="Yin L."/>
            <person name="Zhang G."/>
            <person name="Qian W."/>
            <person name="Fan W."/>
        </authorList>
    </citation>
    <scope>NUCLEOTIDE SEQUENCE [LARGE SCALE GENOMIC DNA]</scope>
    <source>
        <strain evidence="7">SZHN2017</strain>
        <tissue evidence="7">Muscle</tissue>
    </source>
</reference>
<gene>
    <name evidence="7" type="ORF">C0Q70_13634</name>
</gene>
<evidence type="ECO:0000256" key="3">
    <source>
        <dbReference type="ARBA" id="ARBA00035698"/>
    </source>
</evidence>
<evidence type="ECO:0000313" key="8">
    <source>
        <dbReference type="Proteomes" id="UP000245119"/>
    </source>
</evidence>
<evidence type="ECO:0000256" key="1">
    <source>
        <dbReference type="ARBA" id="ARBA00010409"/>
    </source>
</evidence>
<comment type="similarity">
    <text evidence="1">Belongs to the THADA family.</text>
</comment>
<evidence type="ECO:0000259" key="4">
    <source>
        <dbReference type="Pfam" id="PF10350"/>
    </source>
</evidence>
<dbReference type="Pfam" id="PF10350">
    <property type="entry name" value="DUF2428"/>
    <property type="match status" value="1"/>
</dbReference>
<dbReference type="InterPro" id="IPR019442">
    <property type="entry name" value="THADA/TRM732_DUF2428"/>
</dbReference>
<dbReference type="InterPro" id="IPR051954">
    <property type="entry name" value="tRNA_methyltransferase_THADA"/>
</dbReference>
<feature type="domain" description="tRNA (32-2'-O)-methyltransferase regulator THADA-like C-terminal TPR repeats region" evidence="6">
    <location>
        <begin position="1188"/>
        <end position="1354"/>
    </location>
</feature>
<evidence type="ECO:0000259" key="6">
    <source>
        <dbReference type="Pfam" id="PF25151"/>
    </source>
</evidence>
<organism evidence="7 8">
    <name type="scientific">Pomacea canaliculata</name>
    <name type="common">Golden apple snail</name>
    <dbReference type="NCBI Taxonomy" id="400727"/>
    <lineage>
        <taxon>Eukaryota</taxon>
        <taxon>Metazoa</taxon>
        <taxon>Spiralia</taxon>
        <taxon>Lophotrochozoa</taxon>
        <taxon>Mollusca</taxon>
        <taxon>Gastropoda</taxon>
        <taxon>Caenogastropoda</taxon>
        <taxon>Architaenioglossa</taxon>
        <taxon>Ampullarioidea</taxon>
        <taxon>Ampullariidae</taxon>
        <taxon>Pomacea</taxon>
    </lineage>
</organism>
<dbReference type="PANTHER" id="PTHR14387:SF7">
    <property type="entry name" value="THYROID ADENOMA-ASSOCIATED PROTEIN"/>
    <property type="match status" value="1"/>
</dbReference>
<evidence type="ECO:0000313" key="7">
    <source>
        <dbReference type="EMBL" id="PVD25967.1"/>
    </source>
</evidence>
<evidence type="ECO:0000259" key="5">
    <source>
        <dbReference type="Pfam" id="PF25150"/>
    </source>
</evidence>
<keyword evidence="8" id="KW-1185">Reference proteome</keyword>
<evidence type="ECO:0000256" key="2">
    <source>
        <dbReference type="ARBA" id="ARBA00022694"/>
    </source>
</evidence>
<proteinExistence type="inferred from homology"/>
<feature type="domain" description="DUF2428" evidence="4">
    <location>
        <begin position="925"/>
        <end position="1186"/>
    </location>
</feature>
<dbReference type="Pfam" id="PF25151">
    <property type="entry name" value="TPR_Trm732_C"/>
    <property type="match status" value="1"/>
</dbReference>
<dbReference type="OrthoDB" id="73997at2759"/>
<protein>
    <recommendedName>
        <fullName evidence="3">tRNA (32-2'-O)-methyltransferase regulator THADA</fullName>
    </recommendedName>
</protein>
<dbReference type="InterPro" id="IPR056843">
    <property type="entry name" value="THADA-like_TPR"/>
</dbReference>
<dbReference type="EMBL" id="PZQS01000008">
    <property type="protein sequence ID" value="PVD25967.1"/>
    <property type="molecule type" value="Genomic_DNA"/>
</dbReference>
<comment type="caution">
    <text evidence="7">The sequence shown here is derived from an EMBL/GenBank/DDBJ whole genome shotgun (WGS) entry which is preliminary data.</text>
</comment>
<dbReference type="GO" id="GO:0030488">
    <property type="term" value="P:tRNA methylation"/>
    <property type="evidence" value="ECO:0007669"/>
    <property type="project" value="TreeGrafter"/>
</dbReference>
<name>A0A2T7NXQ4_POMCA</name>
<dbReference type="InterPro" id="IPR056842">
    <property type="entry name" value="THADA-like_TPR_C"/>
</dbReference>
<feature type="domain" description="tRNA (32-2'-O)-methyltransferase regulator THADA-like TPR repeats region" evidence="5">
    <location>
        <begin position="532"/>
        <end position="771"/>
    </location>
</feature>
<dbReference type="Proteomes" id="UP000245119">
    <property type="component" value="Linkage Group LG8"/>
</dbReference>
<dbReference type="InterPro" id="IPR016024">
    <property type="entry name" value="ARM-type_fold"/>
</dbReference>
<dbReference type="GO" id="GO:0005829">
    <property type="term" value="C:cytosol"/>
    <property type="evidence" value="ECO:0007669"/>
    <property type="project" value="TreeGrafter"/>
</dbReference>
<accession>A0A2T7NXQ4</accession>
<dbReference type="PANTHER" id="PTHR14387">
    <property type="entry name" value="THADA/DEATH RECEPTOR INTERACTING PROTEIN"/>
    <property type="match status" value="1"/>
</dbReference>
<dbReference type="Pfam" id="PF25150">
    <property type="entry name" value="TPR_Trm732"/>
    <property type="match status" value="1"/>
</dbReference>
<dbReference type="SUPFAM" id="SSF48371">
    <property type="entry name" value="ARM repeat"/>
    <property type="match status" value="1"/>
</dbReference>
<sequence length="1863" mass="210340">MQAKFPRPRCLKIRPLNYSWHTARPKWRKGRFHGKIRSLCDGFGTFRHPFEIPPTFSVCMLHAGCRREKELRTRGGSLEDCDGGVWVGQCLVAGYWAVLVILRVVTRYSSRKSRVSSTGVMNDDPTRRKEGCYYYSRAKLATAGQKPAFQHHLIYKCHSIADLPRLPPTRVSLHPLIARLLLLNLQLAEKAKVHQFLCQLMMVVFLAKAQFYFFQMFRMPDQSAVMMNSTMHSCHVTMQALNRLFQRHAPQQEEIMSLQSSAFRELISADLQILLHEPMMADCRCCCAINLVLLLSLSVPNLLVEVTCALFTCGDKNIELPPWLQGIDLLQINMAKLSSMAALCMLWGLISMLPSEIMVLEVDSQDETPLFEVILKKLLELDERCVSMSTQAQAVKTVTLWTTRMYCYLQTGQIKEREKFKMSGSGSVTRQLLNFVWTHWQDQLEIVRLNSRITFENCIKIHMLASTFDNPSSDPFLLSMLKQVLDVSWCNPSKFGVLGSLVQCMGSAPVLQAHANFPLTLVQQIQDQGFACQYLLPRILKCEKSVLKFLLCELAVSGKQDGRHSGGSLGALIICMRRARTGGLLAWPQCGLDSVSTFADRVRDALGSQDEQVRLDAFALLCENKKTTELISQLEFDHVQYFIPHNLNNQSPAFRQSVLSSLRKLFTRIIESYGALLRNKKPDTVQRKPWKDAAASYNSFLAWLEEYLFEQLYPGAAFARRMMSLSVLSLLLQEIQTSETVRDSYQLLRRVTLHHLHSLLECMTDTYEENKHEAFKLLLACTNKHRNLLTEEHCKELYSCAMNLATSTRPQDSSTAAYLFRFLLQQSCISSVIKGHKLELQNPACIKKLGVWLSASNIEVPTVLHQLQVLLSLLVDQVVIARHSLVVAAASRPMHPTLHSIRCILSTLDLGSVDERCRALWAEFIHCLLQTCFQVAEVVSPVVQNSSPEGNIPQEAILGPGLNFDVKIIAEVEDVQQTVSLMPEYLVVCSWRSIKEVSLLLGQLCLSLPVTQPGVNQGLLSLRQVEDIGFYFKKQLMESLHRGAFELAYAGFVMMCQMLWRSSWSQLQQLPKQWLRDVMAVVVAEDRSAALCATRRSAGIPFFLQAILATESPATGRLSFHQVMRQLLDVAFSSLTLHPSRTDTCVHALNILRALFRDTRLGEDVASYISEGLMAAVRGFKSQYWEIRNSATLLLSALITRMFGVKRNKDDSVISKRNSQTGRAFFYKYPALFQFLLTELETATQSAAKTGQLHLRPSLYPVLMVLGHLYPSTMEEDSTHLNLAAFVPHVIKCASSPVYKTRIMAARALQPLVNKEQMCKVLTTLLSYLPKCPEEKLRISQSHLHGVLLQVHHLLLLLPDVSGGLLHEACDVCLAGLGACSWLVTRENKCLLTRKVAMEVLNLVLSHAEVIKMSFSARDVDMFNTIKCLFLTTLRSEVKKASEYSLYTPSLPDFLSCMGLLAMKWLVLEVSSSMNEDDSESVILDLLNFDAYEVHISVFQVLLSVPDISQYTSDENLIDVFDSLLLKIDVQKRSDVKASVMKFCGSLLPYLLKKMQGSTERVRSLLCKLKDILMMWCQAEQPEELQLACAHILCSHASSLLLDKDRCLGTLVFDFWTMVVYLLQADDLEVKEVMASVTAEPSLSQREGGSHPEQALLEVVNAMFALHGHIYELHCVSTVLDWLHKLFARVRLCNYEDSTQRLFDKGELNSFQDEICFARIISRTVEAWSVQAHKEGLPEKLHAKNEACQLQTKNLAVDPEASKLALTALTDAISEITSNISRTKDISTRILYLETSLYNEQVQSLIHAAVVAHIIKSVFIIGRLRGCHPEVELAYELLLQRVKMCSDTIEVSNCLLKKVLEEI</sequence>
<keyword evidence="2" id="KW-0819">tRNA processing</keyword>